<evidence type="ECO:0000256" key="1">
    <source>
        <dbReference type="SAM" id="MobiDB-lite"/>
    </source>
</evidence>
<organism evidence="2 3">
    <name type="scientific">Paraperlucidibaca wandonensis</name>
    <dbReference type="NCBI Taxonomy" id="1268273"/>
    <lineage>
        <taxon>Bacteria</taxon>
        <taxon>Pseudomonadati</taxon>
        <taxon>Pseudomonadota</taxon>
        <taxon>Gammaproteobacteria</taxon>
        <taxon>Moraxellales</taxon>
        <taxon>Moraxellaceae</taxon>
        <taxon>Paraperlucidibaca</taxon>
    </lineage>
</organism>
<proteinExistence type="predicted"/>
<name>A0ABW3HJA6_9GAMM</name>
<protein>
    <submittedName>
        <fullName evidence="2">COG3014 family protein</fullName>
    </submittedName>
</protein>
<dbReference type="EMBL" id="JBHTIT010000001">
    <property type="protein sequence ID" value="MFD0950845.1"/>
    <property type="molecule type" value="Genomic_DNA"/>
</dbReference>
<comment type="caution">
    <text evidence="2">The sequence shown here is derived from an EMBL/GenBank/DDBJ whole genome shotgun (WGS) entry which is preliminary data.</text>
</comment>
<accession>A0ABW3HJA6</accession>
<reference evidence="3" key="1">
    <citation type="journal article" date="2019" name="Int. J. Syst. Evol. Microbiol.">
        <title>The Global Catalogue of Microorganisms (GCM) 10K type strain sequencing project: providing services to taxonomists for standard genome sequencing and annotation.</title>
        <authorList>
            <consortium name="The Broad Institute Genomics Platform"/>
            <consortium name="The Broad Institute Genome Sequencing Center for Infectious Disease"/>
            <person name="Wu L."/>
            <person name="Ma J."/>
        </authorList>
    </citation>
    <scope>NUCLEOTIDE SEQUENCE [LARGE SCALE GENOMIC DNA]</scope>
    <source>
        <strain evidence="3">CCUG 63419</strain>
    </source>
</reference>
<dbReference type="RefSeq" id="WP_379071917.1">
    <property type="nucleotide sequence ID" value="NZ_JBHTIT010000001.1"/>
</dbReference>
<feature type="region of interest" description="Disordered" evidence="1">
    <location>
        <begin position="212"/>
        <end position="232"/>
    </location>
</feature>
<keyword evidence="3" id="KW-1185">Reference proteome</keyword>
<evidence type="ECO:0000313" key="3">
    <source>
        <dbReference type="Proteomes" id="UP001597044"/>
    </source>
</evidence>
<evidence type="ECO:0000313" key="2">
    <source>
        <dbReference type="EMBL" id="MFD0950845.1"/>
    </source>
</evidence>
<sequence>MRVLLTLLFSAWLGACSTLGVLSPLQDGRQAMLAGEPTQSEAAFAKAITAIAADDERALISAGDSARTGAALVSNDNLRRYRVAPYERLFLHSYQALNYLALAQPQAAAVELRRADAWQRTQALAYAEKISEAEREGGELVPSSNADLGALDNAAARVRSSTQHAGALYLSGLFYEAQDALTDAFIDYRAAWQAQPSNAQLASDTSRLAKRLRFDDPTPRNTPTPSPLSLNQDNSAGDIVVYWERGEIPDKVAFQLPLINSRAFTLVSIPYYPNRSTPAARLSLQLDGQSPLAELLVDTHALAARTLREQLPGIMLRASVRAVAKQQLQRQLNEKSPGLGLLGTIYSLLSERPDLRQWSNLPAQVYVSRQRVSAGDHRLSIVGEQPLTVPVRAGKITLVHVVTSPRVSYSRIYPL</sequence>
<dbReference type="Proteomes" id="UP001597044">
    <property type="component" value="Unassembled WGS sequence"/>
</dbReference>
<gene>
    <name evidence="2" type="ORF">ACFQ0F_10660</name>
</gene>
<dbReference type="PROSITE" id="PS51257">
    <property type="entry name" value="PROKAR_LIPOPROTEIN"/>
    <property type="match status" value="1"/>
</dbReference>